<accession>A0A9X3BPE7</accession>
<dbReference type="Gene3D" id="1.10.287.1060">
    <property type="entry name" value="ESAT-6-like"/>
    <property type="match status" value="1"/>
</dbReference>
<evidence type="ECO:0000313" key="4">
    <source>
        <dbReference type="Proteomes" id="UP001055159"/>
    </source>
</evidence>
<reference evidence="2" key="2">
    <citation type="journal article" date="2022" name="BMC Genomics">
        <title>Comparative genome analysis of mycobacteria focusing on tRNA and non-coding RNA.</title>
        <authorList>
            <person name="Behra P.R.K."/>
            <person name="Pettersson B.M.F."/>
            <person name="Ramesh M."/>
            <person name="Das S."/>
            <person name="Dasgupta S."/>
            <person name="Kirsebom L.A."/>
        </authorList>
    </citation>
    <scope>NUCLEOTIDE SEQUENCE</scope>
    <source>
        <strain evidence="2">DSM 45406</strain>
    </source>
</reference>
<dbReference type="EMBL" id="JACKRN010000223">
    <property type="protein sequence ID" value="MCV7070150.1"/>
    <property type="molecule type" value="Genomic_DNA"/>
</dbReference>
<sequence>MSELVVDLAQLRAAITHMEDFGRDVTEILADVEHTMAALRGSWQGEGSDAQAQAQQQWDDGAEQMKQALSALQKVADAAHGNYTDAVTRNGQMWQT</sequence>
<dbReference type="InterPro" id="IPR010310">
    <property type="entry name" value="T7SS_ESAT-6-like"/>
</dbReference>
<keyword evidence="4" id="KW-1185">Reference proteome</keyword>
<dbReference type="NCBIfam" id="TIGR03930">
    <property type="entry name" value="WXG100_ESAT6"/>
    <property type="match status" value="1"/>
</dbReference>
<gene>
    <name evidence="2" type="ORF">H7H73_06225</name>
    <name evidence="3" type="ORF">MJO55_25645</name>
</gene>
<evidence type="ECO:0000256" key="1">
    <source>
        <dbReference type="RuleBase" id="RU362001"/>
    </source>
</evidence>
<dbReference type="Pfam" id="PF06013">
    <property type="entry name" value="WXG100"/>
    <property type="match status" value="1"/>
</dbReference>
<evidence type="ECO:0000313" key="2">
    <source>
        <dbReference type="EMBL" id="MCV7070150.1"/>
    </source>
</evidence>
<evidence type="ECO:0000313" key="3">
    <source>
        <dbReference type="EMBL" id="ULP36525.1"/>
    </source>
</evidence>
<dbReference type="SUPFAM" id="SSF140453">
    <property type="entry name" value="EsxAB dimer-like"/>
    <property type="match status" value="1"/>
</dbReference>
<proteinExistence type="inferred from homology"/>
<protein>
    <recommendedName>
        <fullName evidence="1">ESAT-6-like protein</fullName>
    </recommendedName>
</protein>
<name>A0A9X3BPE7_9MYCO</name>
<dbReference type="EMBL" id="CP092427">
    <property type="protein sequence ID" value="ULP36525.1"/>
    <property type="molecule type" value="Genomic_DNA"/>
</dbReference>
<reference evidence="3" key="3">
    <citation type="submission" date="2022-08" db="EMBL/GenBank/DDBJ databases">
        <title>Whole genome sequencing of non-tuberculosis mycobacteria type-strains.</title>
        <authorList>
            <person name="Igarashi Y."/>
            <person name="Osugi A."/>
            <person name="Mitarai S."/>
        </authorList>
    </citation>
    <scope>NUCLEOTIDE SEQUENCE</scope>
    <source>
        <strain evidence="3">JCM 16372</strain>
    </source>
</reference>
<dbReference type="AlphaFoldDB" id="A0A9X3BPE7"/>
<comment type="similarity">
    <text evidence="1">Belongs to the WXG100 family.</text>
</comment>
<evidence type="ECO:0000313" key="5">
    <source>
        <dbReference type="Proteomes" id="UP001140272"/>
    </source>
</evidence>
<dbReference type="RefSeq" id="WP_239735520.1">
    <property type="nucleotide sequence ID" value="NZ_CP092427.2"/>
</dbReference>
<dbReference type="Proteomes" id="UP001140272">
    <property type="component" value="Unassembled WGS sequence"/>
</dbReference>
<organism evidence="2 5">
    <name type="scientific">Mycolicibacterium rufum</name>
    <dbReference type="NCBI Taxonomy" id="318424"/>
    <lineage>
        <taxon>Bacteria</taxon>
        <taxon>Bacillati</taxon>
        <taxon>Actinomycetota</taxon>
        <taxon>Actinomycetes</taxon>
        <taxon>Mycobacteriales</taxon>
        <taxon>Mycobacteriaceae</taxon>
        <taxon>Mycolicibacterium</taxon>
    </lineage>
</organism>
<reference evidence="2" key="1">
    <citation type="submission" date="2020-07" db="EMBL/GenBank/DDBJ databases">
        <authorList>
            <person name="Pettersson B.M.F."/>
            <person name="Behra P.R.K."/>
            <person name="Ramesh M."/>
            <person name="Das S."/>
            <person name="Dasgupta S."/>
            <person name="Kirsebom L.A."/>
        </authorList>
    </citation>
    <scope>NUCLEOTIDE SEQUENCE</scope>
    <source>
        <strain evidence="2">DSM 45406</strain>
    </source>
</reference>
<dbReference type="InterPro" id="IPR036689">
    <property type="entry name" value="ESAT-6-like_sf"/>
</dbReference>
<dbReference type="Proteomes" id="UP001055159">
    <property type="component" value="Chromosome"/>
</dbReference>